<keyword evidence="3 7" id="KW-0812">Transmembrane</keyword>
<dbReference type="CDD" id="cd06093">
    <property type="entry name" value="PX_domain"/>
    <property type="match status" value="1"/>
</dbReference>
<sequence length="2217" mass="251735">MSATITSAGNHSLQITIPSYQVRNDYIVYQLVLSLFNSTTLAVTKEITCKKRYSELRDFHTDVVCSLLPKDKQAILKFPAKIMFGNMKKETIEKRLMLLEQYFSSLLSVLNWDADKYSELRNAIVKLFESTGTPYVSKQTNSLMDNSFEEKCYKELTHLQLLLNDSECYWLPFCSPFKYARSTMSVTTNICKLEQQAEKVIQKLYSAMDEKSLLLKAQKFVTNFVSKMHELTLSTATLFKVLLNMEEAQDQENCINDIINQGIQHLEEATRMKNVLNRDYFEPMWKQITKGDLSKEIVMDFYLTLVLLGVNPKYRSSDVLLAAIDLDEEFSKEALEYNNNFMNRQAGFEDEFSYLSFALDTDSQSTYDEPASKYHQVVSNIWNQLDIRVETSSLDKLKDRFEIATEECEKKTSFYIGLSQALIKVSKTMLEMRGKLSQTALLNVIPEIKSSLEEVQIALIRIQKKCDGFIEQQDLRSNGNLFVLSQSNYCKDKTYRFISVVPDEGDATNSFSGDKLKTSISIGIDYLRAQGILPTGVSIENVFVVTKNDLSGAIEKMRNLIMVNGTKDERYVGIIGAYYSYESLTIAYEIAYEYQIPMISYGSSTSVLSYNRWFYRVIPSSLAMTSAMVEFLYSLEWSTISVLASNEVYGVDCARNIQATAKEIGMTIDNVYYFKVGDHQELADRVTKIKESGTKVIVTIMTSDTDATFLLGKIKEMQLNTEGYIWMFDETFAYQPGISAKNVSLTSDSQGMFFVELNSGLWSSDLYFVGKFMQQYNYSSVEETYSQIQAFDSDVNELQRFAFDSALSFGYTIRDMCQSGLDPTHGVAMVSSIDQVSFIGASGKVSFDSYGDRLGVYYSVNNVDGNEATIVAKWSQRESIVWDEFFYVNRTLRVPWGKITNVQIFLNSPLTGNRWFSIPSVNQVPPERHSHTMSLGITTNRLYLFGGNSQSKLNFDMYSDLWKYDFISGQWSKMEALDGYSPKGREGHIMWTVQAGVYSTDERIIIFGGKSGSYTDDMLEYSTLRSQWRTISPNSYKPFARYSAKIAQYKNKVYMFGGLTYNGVRDDMWIWNNENYQWSKVNQTSSAVWPYGRYSHCMSVYTYNGNPYILLFGGKGPAGEPLSDMWRFDMTQETWAQISQTGDVQGAVFDSTCVATDKYLYVLHGKTVKGSQQIMFKKVMRADLPFTQTSVKWKVTESNLSDPRSNVASVFFSNYIIWFGGLGLDYDFNDFYSLNVINQKIVKVNKNFFAPSPVVAHTMSTLGASLYLFGGYIGDDIPSNLLYKYSIASETWSIVDTQTKPSQRSYHTQVTLGDRIWVFGGIESSSKVYSDIWTFSASADSWTLVEPRTSAVPIARYKHAMTRNETHLFVIGGRTQTTQLTDIWAFDTETKTWSKFKQIITYAYTIDCSAKWFSAEETGSYPAILLFGCHDFSGTPTANYYKVEITDVNNDQFRLSYSTLFREIEPRSGLVAVKLSGFKSMIFGGRMDQELFNTLLLVEGSTGNTSVILPPLTEHELPSARAYLSYSFIGNSIYIFGGVGAPEGTEFILPSLRNGDMWKYNIGNVCKGKDSTNCYKCGPGTYETYGMCEFCQPGSYNEQYGAIDSCTACPKGFYSDVYGANHAQFCLPCEYGTYSDKPGSTYCLPCPDGAVCQLGAIQPVYNYTKIAYRKSNQPDAYFSKEVENSNAIKIEAGIIASIAGSLILIVFFCWKVFNIPKENWIKRMDFFFTERHNRLMGTMIKRRSIVGACYSFIVLVAFLAYIIALVVPYYNYGNYVENRSLVPNLALDDEFKSDAVISLKILGFNGRCTEGNQTIIDKPMKCQEKLSIFLESIDYDNSTKGSNFEYDCQIDDDGAGSRSCIVSMRFTNCAFAKDRKTATIGIKVGGSNAFANGYEYQVDFASAYIDVYMPEKLPQRSVINGTIYSDDNTFFRGTKTPTQVNFQLIQNRYTIPSKNIKQTGYVIDFQDQSQGDVVESLSFSHENGLYFVLSFEKLSTTLELVLSEKKVIFVFLTDMLASLSGIFSLTALTMSITEFFIFHYKRIRANLIAYRKKHASMDTNYLLDEVVLQGTEYQAMKKNLNRQDEAFYDDITIAKIYHKKGMRRNVVYIPSNALEDEELIDANQHELVTEKPPSTETYMEMHENADEYAPPVLANNRSVSIFSKRKKKNSKSELAEPFITEEEMDLDDLVNEQDNNFSLNDIKGPLTSSTTAVPYYK</sequence>
<evidence type="ECO:0000256" key="3">
    <source>
        <dbReference type="ARBA" id="ARBA00022692"/>
    </source>
</evidence>
<dbReference type="InterPro" id="IPR001828">
    <property type="entry name" value="ANF_lig-bd_rcpt"/>
</dbReference>
<dbReference type="InterPro" id="IPR036871">
    <property type="entry name" value="PX_dom_sf"/>
</dbReference>
<evidence type="ECO:0000313" key="10">
    <source>
        <dbReference type="Proteomes" id="UP000006671"/>
    </source>
</evidence>
<feature type="transmembrane region" description="Helical" evidence="7">
    <location>
        <begin position="1692"/>
        <end position="1713"/>
    </location>
</feature>
<evidence type="ECO:0000256" key="1">
    <source>
        <dbReference type="ARBA" id="ARBA00004370"/>
    </source>
</evidence>
<dbReference type="Gene3D" id="3.30.1520.10">
    <property type="entry name" value="Phox-like domain"/>
    <property type="match status" value="1"/>
</dbReference>
<dbReference type="GeneID" id="8851449"/>
<dbReference type="Pfam" id="PF24681">
    <property type="entry name" value="Kelch_KLHDC2_KLHL20_DRC7"/>
    <property type="match status" value="2"/>
</dbReference>
<dbReference type="SUPFAM" id="SSF57184">
    <property type="entry name" value="Growth factor receptor domain"/>
    <property type="match status" value="1"/>
</dbReference>
<dbReference type="InterPro" id="IPR006652">
    <property type="entry name" value="Kelch_1"/>
</dbReference>
<dbReference type="Gene3D" id="3.40.50.2300">
    <property type="match status" value="2"/>
</dbReference>
<dbReference type="VEuPathDB" id="AmoebaDB:NAEGRDRAFT_80622"/>
<dbReference type="SUPFAM" id="SSF117281">
    <property type="entry name" value="Kelch motif"/>
    <property type="match status" value="2"/>
</dbReference>
<organism evidence="10">
    <name type="scientific">Naegleria gruberi</name>
    <name type="common">Amoeba</name>
    <dbReference type="NCBI Taxonomy" id="5762"/>
    <lineage>
        <taxon>Eukaryota</taxon>
        <taxon>Discoba</taxon>
        <taxon>Heterolobosea</taxon>
        <taxon>Tetramitia</taxon>
        <taxon>Eutetramitia</taxon>
        <taxon>Vahlkampfiidae</taxon>
        <taxon>Naegleria</taxon>
    </lineage>
</organism>
<keyword evidence="2" id="KW-0880">Kelch repeat</keyword>
<dbReference type="Pfam" id="PF00787">
    <property type="entry name" value="PX"/>
    <property type="match status" value="1"/>
</dbReference>
<dbReference type="eggNOG" id="KOG0379">
    <property type="taxonomic scope" value="Eukaryota"/>
</dbReference>
<dbReference type="CDD" id="cd00185">
    <property type="entry name" value="TNFRSF"/>
    <property type="match status" value="1"/>
</dbReference>
<dbReference type="EMBL" id="GG738884">
    <property type="protein sequence ID" value="EFC41612.1"/>
    <property type="molecule type" value="Genomic_DNA"/>
</dbReference>
<evidence type="ECO:0000259" key="8">
    <source>
        <dbReference type="PROSITE" id="PS50195"/>
    </source>
</evidence>
<dbReference type="SMART" id="SM01411">
    <property type="entry name" value="Ephrin_rec_like"/>
    <property type="match status" value="2"/>
</dbReference>
<dbReference type="RefSeq" id="XP_002674356.1">
    <property type="nucleotide sequence ID" value="XM_002674310.1"/>
</dbReference>
<dbReference type="SMART" id="SM00612">
    <property type="entry name" value="Kelch"/>
    <property type="match status" value="3"/>
</dbReference>
<dbReference type="Gene3D" id="2.120.10.80">
    <property type="entry name" value="Kelch-type beta propeller"/>
    <property type="match status" value="4"/>
</dbReference>
<feature type="transmembrane region" description="Helical" evidence="7">
    <location>
        <begin position="2015"/>
        <end position="2038"/>
    </location>
</feature>
<keyword evidence="10" id="KW-1185">Reference proteome</keyword>
<proteinExistence type="predicted"/>
<keyword evidence="6 7" id="KW-0472">Membrane</keyword>
<dbReference type="SUPFAM" id="SSF53822">
    <property type="entry name" value="Periplasmic binding protein-like I"/>
    <property type="match status" value="1"/>
</dbReference>
<evidence type="ECO:0000256" key="7">
    <source>
        <dbReference type="SAM" id="Phobius"/>
    </source>
</evidence>
<dbReference type="InterPro" id="IPR028082">
    <property type="entry name" value="Peripla_BP_I"/>
</dbReference>
<comment type="subcellular location">
    <subcellularLocation>
        <location evidence="1">Membrane</location>
    </subcellularLocation>
</comment>
<dbReference type="KEGG" id="ngr:NAEGRDRAFT_80622"/>
<dbReference type="GO" id="GO:0016020">
    <property type="term" value="C:membrane"/>
    <property type="evidence" value="ECO:0007669"/>
    <property type="project" value="UniProtKB-SubCell"/>
</dbReference>
<dbReference type="PANTHER" id="PTHR46093">
    <property type="entry name" value="ACYL-COA-BINDING DOMAIN-CONTAINING PROTEIN 5"/>
    <property type="match status" value="1"/>
</dbReference>
<keyword evidence="5 7" id="KW-1133">Transmembrane helix</keyword>
<accession>D2VN94</accession>
<evidence type="ECO:0000256" key="2">
    <source>
        <dbReference type="ARBA" id="ARBA00022441"/>
    </source>
</evidence>
<dbReference type="OrthoDB" id="10253733at2759"/>
<dbReference type="OMA" id="ILLFGCH"/>
<dbReference type="eggNOG" id="KOG1056">
    <property type="taxonomic scope" value="Eukaryota"/>
</dbReference>
<keyword evidence="4" id="KW-0677">Repeat</keyword>
<dbReference type="Pfam" id="PF01094">
    <property type="entry name" value="ANF_receptor"/>
    <property type="match status" value="1"/>
</dbReference>
<dbReference type="InParanoid" id="D2VN94"/>
<dbReference type="PANTHER" id="PTHR46093:SF18">
    <property type="entry name" value="FIBRONECTIN TYPE-III DOMAIN-CONTAINING PROTEIN"/>
    <property type="match status" value="1"/>
</dbReference>
<dbReference type="InterPro" id="IPR015915">
    <property type="entry name" value="Kelch-typ_b-propeller"/>
</dbReference>
<dbReference type="InterPro" id="IPR009030">
    <property type="entry name" value="Growth_fac_rcpt_cys_sf"/>
</dbReference>
<evidence type="ECO:0000313" key="9">
    <source>
        <dbReference type="EMBL" id="EFC41612.1"/>
    </source>
</evidence>
<reference evidence="9 10" key="1">
    <citation type="journal article" date="2010" name="Cell">
        <title>The genome of Naegleria gruberi illuminates early eukaryotic versatility.</title>
        <authorList>
            <person name="Fritz-Laylin L.K."/>
            <person name="Prochnik S.E."/>
            <person name="Ginger M.L."/>
            <person name="Dacks J.B."/>
            <person name="Carpenter M.L."/>
            <person name="Field M.C."/>
            <person name="Kuo A."/>
            <person name="Paredez A."/>
            <person name="Chapman J."/>
            <person name="Pham J."/>
            <person name="Shu S."/>
            <person name="Neupane R."/>
            <person name="Cipriano M."/>
            <person name="Mancuso J."/>
            <person name="Tu H."/>
            <person name="Salamov A."/>
            <person name="Lindquist E."/>
            <person name="Shapiro H."/>
            <person name="Lucas S."/>
            <person name="Grigoriev I.V."/>
            <person name="Cande W.Z."/>
            <person name="Fulton C."/>
            <person name="Rokhsar D.S."/>
            <person name="Dawson S.C."/>
        </authorList>
    </citation>
    <scope>NUCLEOTIDE SEQUENCE [LARGE SCALE GENOMIC DNA]</scope>
    <source>
        <strain evidence="9 10">NEG-M</strain>
    </source>
</reference>
<dbReference type="InterPro" id="IPR001683">
    <property type="entry name" value="PX_dom"/>
</dbReference>
<gene>
    <name evidence="9" type="ORF">NAEGRDRAFT_80622</name>
</gene>
<dbReference type="SUPFAM" id="SSF64268">
    <property type="entry name" value="PX domain"/>
    <property type="match status" value="1"/>
</dbReference>
<feature type="domain" description="PX" evidence="8">
    <location>
        <begin position="7"/>
        <end position="135"/>
    </location>
</feature>
<protein>
    <submittedName>
        <fullName evidence="9">Member of the kelch motif protein family</fullName>
    </submittedName>
</protein>
<dbReference type="Proteomes" id="UP000006671">
    <property type="component" value="Unassembled WGS sequence"/>
</dbReference>
<name>D2VN94_NAEGR</name>
<feature type="transmembrane region" description="Helical" evidence="7">
    <location>
        <begin position="1744"/>
        <end position="1770"/>
    </location>
</feature>
<dbReference type="GO" id="GO:0035091">
    <property type="term" value="F:phosphatidylinositol binding"/>
    <property type="evidence" value="ECO:0007669"/>
    <property type="project" value="InterPro"/>
</dbReference>
<dbReference type="PROSITE" id="PS50195">
    <property type="entry name" value="PX"/>
    <property type="match status" value="1"/>
</dbReference>
<evidence type="ECO:0000256" key="6">
    <source>
        <dbReference type="ARBA" id="ARBA00023136"/>
    </source>
</evidence>
<evidence type="ECO:0000256" key="5">
    <source>
        <dbReference type="ARBA" id="ARBA00022989"/>
    </source>
</evidence>
<evidence type="ECO:0000256" key="4">
    <source>
        <dbReference type="ARBA" id="ARBA00022737"/>
    </source>
</evidence>